<reference evidence="4 5" key="1">
    <citation type="submission" date="2017-12" db="EMBL/GenBank/DDBJ databases">
        <authorList>
            <person name="Paulsen S."/>
            <person name="Gram L.K."/>
        </authorList>
    </citation>
    <scope>NUCLEOTIDE SEQUENCE [LARGE SCALE GENOMIC DNA]</scope>
    <source>
        <strain evidence="4 5">S1607</strain>
    </source>
</reference>
<dbReference type="Pfam" id="PF04313">
    <property type="entry name" value="HSDR_N"/>
    <property type="match status" value="1"/>
</dbReference>
<dbReference type="SUPFAM" id="SSF52540">
    <property type="entry name" value="P-loop containing nucleoside triphosphate hydrolases"/>
    <property type="match status" value="1"/>
</dbReference>
<feature type="coiled-coil region" evidence="1">
    <location>
        <begin position="148"/>
        <end position="196"/>
    </location>
</feature>
<dbReference type="GO" id="GO:0003677">
    <property type="term" value="F:DNA binding"/>
    <property type="evidence" value="ECO:0007669"/>
    <property type="project" value="UniProtKB-KW"/>
</dbReference>
<dbReference type="EMBL" id="PNEL01000037">
    <property type="protein sequence ID" value="TMN75491.1"/>
    <property type="molecule type" value="Genomic_DNA"/>
</dbReference>
<evidence type="ECO:0000259" key="2">
    <source>
        <dbReference type="PROSITE" id="PS51192"/>
    </source>
</evidence>
<reference evidence="5" key="2">
    <citation type="submission" date="2019-06" db="EMBL/GenBank/DDBJ databases">
        <title>Co-occurence of chitin degradation, pigmentation and bioactivity in marine Pseudoalteromonas.</title>
        <authorList>
            <person name="Sonnenschein E.C."/>
            <person name="Bech P.K."/>
        </authorList>
    </citation>
    <scope>NUCLEOTIDE SEQUENCE [LARGE SCALE GENOMIC DNA]</scope>
    <source>
        <strain evidence="5">S1607</strain>
    </source>
</reference>
<protein>
    <submittedName>
        <fullName evidence="4">DUF4145 domain-containing protein</fullName>
    </submittedName>
</protein>
<dbReference type="SMART" id="SM00487">
    <property type="entry name" value="DEXDc"/>
    <property type="match status" value="1"/>
</dbReference>
<dbReference type="InterPro" id="IPR006935">
    <property type="entry name" value="Helicase/UvrB_N"/>
</dbReference>
<dbReference type="Gene3D" id="3.40.50.300">
    <property type="entry name" value="P-loop containing nucleotide triphosphate hydrolases"/>
    <property type="match status" value="2"/>
</dbReference>
<dbReference type="Gene3D" id="3.90.1570.30">
    <property type="match status" value="1"/>
</dbReference>
<dbReference type="AlphaFoldDB" id="A0AAQ2ERV8"/>
<dbReference type="InterPro" id="IPR025285">
    <property type="entry name" value="DUF4145"/>
</dbReference>
<comment type="caution">
    <text evidence="4">The sequence shown here is derived from an EMBL/GenBank/DDBJ whole genome shotgun (WGS) entry which is preliminary data.</text>
</comment>
<gene>
    <name evidence="4" type="ORF">CWB74_15205</name>
</gene>
<dbReference type="PANTHER" id="PTHR47396:SF1">
    <property type="entry name" value="ATP-DEPENDENT HELICASE IRC3-RELATED"/>
    <property type="match status" value="1"/>
</dbReference>
<name>A0AAQ2ERV8_PSEO7</name>
<organism evidence="4 5">
    <name type="scientific">Pseudoalteromonas piscicida</name>
    <dbReference type="NCBI Taxonomy" id="43662"/>
    <lineage>
        <taxon>Bacteria</taxon>
        <taxon>Pseudomonadati</taxon>
        <taxon>Pseudomonadota</taxon>
        <taxon>Gammaproteobacteria</taxon>
        <taxon>Alteromonadales</taxon>
        <taxon>Pseudoalteromonadaceae</taxon>
        <taxon>Pseudoalteromonas</taxon>
    </lineage>
</organism>
<dbReference type="InterPro" id="IPR001650">
    <property type="entry name" value="Helicase_C-like"/>
</dbReference>
<dbReference type="GO" id="GO:0005829">
    <property type="term" value="C:cytosol"/>
    <property type="evidence" value="ECO:0007669"/>
    <property type="project" value="TreeGrafter"/>
</dbReference>
<dbReference type="Proteomes" id="UP000305423">
    <property type="component" value="Unassembled WGS sequence"/>
</dbReference>
<dbReference type="Pfam" id="PF00271">
    <property type="entry name" value="Helicase_C"/>
    <property type="match status" value="1"/>
</dbReference>
<dbReference type="PANTHER" id="PTHR47396">
    <property type="entry name" value="TYPE I RESTRICTION ENZYME ECOKI R PROTEIN"/>
    <property type="match status" value="1"/>
</dbReference>
<evidence type="ECO:0000313" key="4">
    <source>
        <dbReference type="EMBL" id="TMN75491.1"/>
    </source>
</evidence>
<evidence type="ECO:0000259" key="3">
    <source>
        <dbReference type="PROSITE" id="PS51194"/>
    </source>
</evidence>
<dbReference type="InterPro" id="IPR050742">
    <property type="entry name" value="Helicase_Restrict-Modif_Enz"/>
</dbReference>
<dbReference type="InterPro" id="IPR013670">
    <property type="entry name" value="EcoEI_R_C_dom"/>
</dbReference>
<dbReference type="Pfam" id="PF04851">
    <property type="entry name" value="ResIII"/>
    <property type="match status" value="1"/>
</dbReference>
<evidence type="ECO:0000256" key="1">
    <source>
        <dbReference type="SAM" id="Coils"/>
    </source>
</evidence>
<feature type="domain" description="Helicase ATP-binding" evidence="2">
    <location>
        <begin position="382"/>
        <end position="534"/>
    </location>
</feature>
<dbReference type="GO" id="GO:0009307">
    <property type="term" value="P:DNA restriction-modification system"/>
    <property type="evidence" value="ECO:0007669"/>
    <property type="project" value="UniProtKB-KW"/>
</dbReference>
<dbReference type="GO" id="GO:0005524">
    <property type="term" value="F:ATP binding"/>
    <property type="evidence" value="ECO:0007669"/>
    <property type="project" value="UniProtKB-KW"/>
</dbReference>
<keyword evidence="1" id="KW-0175">Coiled coil</keyword>
<dbReference type="CDD" id="cd18032">
    <property type="entry name" value="DEXHc_RE_I_III_res"/>
    <property type="match status" value="1"/>
</dbReference>
<evidence type="ECO:0000313" key="5">
    <source>
        <dbReference type="Proteomes" id="UP000305423"/>
    </source>
</evidence>
<feature type="domain" description="Helicase C-terminal" evidence="3">
    <location>
        <begin position="614"/>
        <end position="776"/>
    </location>
</feature>
<dbReference type="GO" id="GO:0009035">
    <property type="term" value="F:type I site-specific deoxyribonuclease activity"/>
    <property type="evidence" value="ECO:0007669"/>
    <property type="project" value="UniProtKB-EC"/>
</dbReference>
<dbReference type="InterPro" id="IPR007409">
    <property type="entry name" value="Restrct_endonuc_type1_HsdR_N"/>
</dbReference>
<accession>A0AAQ2ERV8</accession>
<proteinExistence type="predicted"/>
<dbReference type="InterPro" id="IPR014001">
    <property type="entry name" value="Helicase_ATP-bd"/>
</dbReference>
<dbReference type="InterPro" id="IPR027417">
    <property type="entry name" value="P-loop_NTPase"/>
</dbReference>
<dbReference type="Pfam" id="PF13643">
    <property type="entry name" value="DUF4145"/>
    <property type="match status" value="1"/>
</dbReference>
<dbReference type="PROSITE" id="PS51194">
    <property type="entry name" value="HELICASE_CTER"/>
    <property type="match status" value="1"/>
</dbReference>
<dbReference type="Pfam" id="PF08463">
    <property type="entry name" value="EcoEI_R_C"/>
    <property type="match status" value="1"/>
</dbReference>
<dbReference type="CDD" id="cd18799">
    <property type="entry name" value="SF2_C_EcoAI-like"/>
    <property type="match status" value="1"/>
</dbReference>
<sequence length="1143" mass="130241">MKDSMNFEHIRKTWPQEHQLLAYAEQYAVTDPQSALVKMRCFAEKVVGYLYKELKLPTYANSNIFDKLTSDVFTSAVPKMITDKLHAIRKSGNQAAHEGKVDQQQAIWILKESYFVACYLFMAYGKGKESECPAFTMPEQILTDEQNAQEFAQKNSQLKKQLAENQKRLKLALEELEASQKAQQQAQIEAAKLKQAIDQDKLIAVQARNKHITSSFDFNEAETRARIIDMDLRAAGWNVSLDKSNTDEVVKELQVSEQPTTSGIGYADYVLLDDDGKPLAVIEAKAARENIEKGRQQAVIYADALEKQYGQRPIIFYSNGYDIKILDDAQNQQPRSLYGYYSKDSLQYLIKQRNFKKDLAATSIDINVAGRDYQIESITRVCERLQTHRKALVVQATGTGKTRVSIALAKRLLDAGYAKRVLFLCDRKELRKQAANAFNEHTKEPLYIVGKSKKELANNARVFIATYPGMMRIFQSYDVGYFDLIVADESHRSIYNIYGDIFKYFDALEVGLTATPVEMVSRSTCNLFECDYKMPTANYPLEQAIADENLVPYKIVSFTTKFLRDGIKADKLTDEQIAELEEQGIDPNEIDFDAKQVDEAVKNKDTNRTILRNLMEKGLRDIDGQLPGKSIIFARNIAHAEFLATLFGELYPQLGSNFCRVIHSKYERSEELIDDFKSTAEGSVRIAISVDMLDTGIDVPEVVNLVFAKPIKSKVKFWQMIGRGTRLCKDLYGVGMDKSHFLIFDHWENFSYFDENPEEIDPSQSKSLTQKLFEARLMLAESALKKADLATFEAVINLIHQDIGALDMNTIAVRDNWQVVEQCKDIKALNQFSPAIKQMLIDTIAPLMQWRNIMGQSEAYRFDIEMTVIQTLLYTDKSKIDLAKTSVLKKIESLQMHINEVRAKAPYIAAILEESYWQDLSYSTLEKTRQALRGVIHLRDKDVVVRTPEMILDIKEDAAQYQIEERAANIVSIDYQIFKKEVEKTLAPLFEQDGVLQKIRAGEQVSEDDLAKLNALVHTQNPNVDLNTLKEFYPESSASLDTILRTIVGMDKDVIEKSFTTFIQQVHTHMNAKQQRFINMLKNHLIRYGSVNIEQLYDAPFTSVHDSGLDGVFSEQQADVIAEFISRFNVELGSKKSTLEKQV</sequence>
<dbReference type="PROSITE" id="PS51192">
    <property type="entry name" value="HELICASE_ATP_BIND_1"/>
    <property type="match status" value="1"/>
</dbReference>